<feature type="transmembrane region" description="Helical" evidence="1">
    <location>
        <begin position="12"/>
        <end position="30"/>
    </location>
</feature>
<feature type="transmembrane region" description="Helical" evidence="1">
    <location>
        <begin position="152"/>
        <end position="172"/>
    </location>
</feature>
<keyword evidence="1" id="KW-0472">Membrane</keyword>
<name>A0ABU9EXC0_9STAP</name>
<feature type="transmembrane region" description="Helical" evidence="1">
    <location>
        <begin position="207"/>
        <end position="229"/>
    </location>
</feature>
<evidence type="ECO:0000313" key="2">
    <source>
        <dbReference type="EMBL" id="MEL0538132.1"/>
    </source>
</evidence>
<gene>
    <name evidence="2" type="ORF">AADA34_05205</name>
</gene>
<dbReference type="Proteomes" id="UP001380601">
    <property type="component" value="Unassembled WGS sequence"/>
</dbReference>
<reference evidence="2 3" key="1">
    <citation type="submission" date="2024-04" db="EMBL/GenBank/DDBJ databases">
        <title>Staphylococcus debuckii a clinical isolate.</title>
        <authorList>
            <person name="Magnan C."/>
            <person name="Plumet L."/>
            <person name="Morsli M."/>
            <person name="Molle V."/>
            <person name="Lavigne J.-P."/>
        </authorList>
    </citation>
    <scope>NUCLEOTIDE SEQUENCE [LARGE SCALE GENOMIC DNA]</scope>
    <source>
        <strain evidence="2 3">NSD001</strain>
    </source>
</reference>
<dbReference type="EMBL" id="JBBWSC010000004">
    <property type="protein sequence ID" value="MEL0538132.1"/>
    <property type="molecule type" value="Genomic_DNA"/>
</dbReference>
<proteinExistence type="predicted"/>
<sequence>MLQIRKSISNHILIMMFIIIALAFLLGYFLPVGLDKKNSITYSEYMFSTYTVFTQFGFLLFCFMISQFFNKDYTDKNIAFYRVIGVNIYKYFFSKAITLILEGIIFIFIGLLIISSLYGDFSQLLIYLYFIVLVMIQYILIVGVISVIFSNLIISIGLSIAYWIIGILVSAFNPNLSFLAPFDASNNISYSLSILSGMNNGSFNQNIYLYGMIYILSLSVICFVVLLFCHKRWIKLGIKE</sequence>
<evidence type="ECO:0000256" key="1">
    <source>
        <dbReference type="SAM" id="Phobius"/>
    </source>
</evidence>
<keyword evidence="1" id="KW-1133">Transmembrane helix</keyword>
<feature type="transmembrane region" description="Helical" evidence="1">
    <location>
        <begin position="124"/>
        <end position="145"/>
    </location>
</feature>
<keyword evidence="1" id="KW-0812">Transmembrane</keyword>
<keyword evidence="3" id="KW-1185">Reference proteome</keyword>
<feature type="transmembrane region" description="Helical" evidence="1">
    <location>
        <begin position="91"/>
        <end position="118"/>
    </location>
</feature>
<evidence type="ECO:0000313" key="3">
    <source>
        <dbReference type="Proteomes" id="UP001380601"/>
    </source>
</evidence>
<dbReference type="RefSeq" id="WP_341611646.1">
    <property type="nucleotide sequence ID" value="NZ_JBBWSC010000004.1"/>
</dbReference>
<organism evidence="2 3">
    <name type="scientific">Staphylococcus debuckii</name>
    <dbReference type="NCBI Taxonomy" id="2044912"/>
    <lineage>
        <taxon>Bacteria</taxon>
        <taxon>Bacillati</taxon>
        <taxon>Bacillota</taxon>
        <taxon>Bacilli</taxon>
        <taxon>Bacillales</taxon>
        <taxon>Staphylococcaceae</taxon>
        <taxon>Staphylococcus</taxon>
    </lineage>
</organism>
<protein>
    <submittedName>
        <fullName evidence="2">Peptide ABC transporter permease</fullName>
    </submittedName>
</protein>
<comment type="caution">
    <text evidence="2">The sequence shown here is derived from an EMBL/GenBank/DDBJ whole genome shotgun (WGS) entry which is preliminary data.</text>
</comment>
<feature type="transmembrane region" description="Helical" evidence="1">
    <location>
        <begin position="50"/>
        <end position="70"/>
    </location>
</feature>
<accession>A0ABU9EXC0</accession>